<dbReference type="AlphaFoldDB" id="A0A2S5TE89"/>
<dbReference type="Pfam" id="PF08882">
    <property type="entry name" value="Acetone_carb_G"/>
    <property type="match status" value="1"/>
</dbReference>
<name>A0A2S5TE89_9GAMM</name>
<proteinExistence type="predicted"/>
<accession>A0A2S5TE89</accession>
<dbReference type="EMBL" id="PSNW01000007">
    <property type="protein sequence ID" value="PPE73232.1"/>
    <property type="molecule type" value="Genomic_DNA"/>
</dbReference>
<dbReference type="OrthoDB" id="8688459at2"/>
<feature type="compositionally biased region" description="Basic and acidic residues" evidence="1">
    <location>
        <begin position="131"/>
        <end position="149"/>
    </location>
</feature>
<evidence type="ECO:0000313" key="2">
    <source>
        <dbReference type="EMBL" id="PPE73232.1"/>
    </source>
</evidence>
<reference evidence="2 3" key="1">
    <citation type="submission" date="2018-02" db="EMBL/GenBank/DDBJ databases">
        <title>Genome sequencing of Solimonas sp. HR-BB.</title>
        <authorList>
            <person name="Lee Y."/>
            <person name="Jeon C.O."/>
        </authorList>
    </citation>
    <scope>NUCLEOTIDE SEQUENCE [LARGE SCALE GENOMIC DNA]</scope>
    <source>
        <strain evidence="2 3">HR-BB</strain>
    </source>
</reference>
<sequence>MKVLITENLRIDLEKELWECRHCAAALIGARDNYKRGLLVYDRDPREIHKPLLDPSKYPFTYSPDPRWCRILEYYCPQCGSMIETEYLPPGHPPVRDIELDIDALKGQWSSRDEVTEAPVGTDPPRRLHSHDHGHGHGHGHDHGRGARK</sequence>
<comment type="caution">
    <text evidence="2">The sequence shown here is derived from an EMBL/GenBank/DDBJ whole genome shotgun (WGS) entry which is preliminary data.</text>
</comment>
<dbReference type="InterPro" id="IPR016750">
    <property type="entry name" value="Aceto_COase_bsu/gsu"/>
</dbReference>
<feature type="region of interest" description="Disordered" evidence="1">
    <location>
        <begin position="111"/>
        <end position="149"/>
    </location>
</feature>
<dbReference type="Proteomes" id="UP000238220">
    <property type="component" value="Unassembled WGS sequence"/>
</dbReference>
<evidence type="ECO:0000313" key="3">
    <source>
        <dbReference type="Proteomes" id="UP000238220"/>
    </source>
</evidence>
<organism evidence="2 3">
    <name type="scientific">Solimonas fluminis</name>
    <dbReference type="NCBI Taxonomy" id="2086571"/>
    <lineage>
        <taxon>Bacteria</taxon>
        <taxon>Pseudomonadati</taxon>
        <taxon>Pseudomonadota</taxon>
        <taxon>Gammaproteobacteria</taxon>
        <taxon>Nevskiales</taxon>
        <taxon>Nevskiaceae</taxon>
        <taxon>Solimonas</taxon>
    </lineage>
</organism>
<evidence type="ECO:0000256" key="1">
    <source>
        <dbReference type="SAM" id="MobiDB-lite"/>
    </source>
</evidence>
<protein>
    <submittedName>
        <fullName evidence="2">Acetone carboxylase subunit gamma</fullName>
    </submittedName>
</protein>
<gene>
    <name evidence="2" type="ORF">C3942_13205</name>
</gene>
<keyword evidence="3" id="KW-1185">Reference proteome</keyword>
<dbReference type="RefSeq" id="WP_104230828.1">
    <property type="nucleotide sequence ID" value="NZ_PSNW01000007.1"/>
</dbReference>